<dbReference type="Gene3D" id="3.30.70.370">
    <property type="match status" value="1"/>
</dbReference>
<dbReference type="SMART" id="SM00279">
    <property type="entry name" value="HhH2"/>
    <property type="match status" value="1"/>
</dbReference>
<evidence type="ECO:0000259" key="18">
    <source>
        <dbReference type="SMART" id="SM00475"/>
    </source>
</evidence>
<evidence type="ECO:0000256" key="6">
    <source>
        <dbReference type="ARBA" id="ARBA00022705"/>
    </source>
</evidence>
<evidence type="ECO:0000256" key="3">
    <source>
        <dbReference type="ARBA" id="ARBA00020311"/>
    </source>
</evidence>
<dbReference type="InterPro" id="IPR029060">
    <property type="entry name" value="PIN-like_dom_sf"/>
</dbReference>
<sequence>MTDDTPRIYLIDGTAQVYRAFYAVRDLSTSEGVPTNAVFGFIRMLSKLIQDESPRYLGVSFDLPGPTFRHEIFEAYKAHRPETPEDLIQQIPKVKEFLKCMHIPIYELQGFEADDLLATLAKKAEADGMETVIVSSDKDLLQLVSDKIVTLSERMGHKVLYTPEKVKEKYGIEPAQIQDFLGLVGDSSDNIPGIKGIGPKTAAKLLQDFGSLEDLVEHPEALKRKKQQASLRTGKEIALQSKLLATVRTDVPIELNLGELERKEPDYRALKDYFRELEFYAFLRDMIPDEALSYGSLAEVDAADAGPDISYITVLTEEELATLIAELNTSGGFAVDTETSSQYPMRAELVGISAAFTPHQAFYIPVGHRYIGAPQQLALDRVIHAFKPLLEDPSLPKYGQNIKYDAIVLAHYGIQLKGIAFDSMIASYVLNPSKRSHKMDYLAEEFLNHRCISYVELVGKGAKQSTIDMIPVDCVTDYAAEDADITLQLTQALKPKIEEQQLHALYNDIELPMIDVLATMEQHGVSVDSARLQQLSSEFARKMEAIKKEIFDLAGQEFNINSPKQLGPILFDTFGMPRGRKTKTGYSTDVDVLTDLARAGYELPDKILAYRQLSKLKSTYSDALPKQIDPKTGRIHCSYNQTVTATGRLSSSDPNLQNIPIKSEDGRRIRQAFIPEKGKVLLSADYSQIELRILAHVTGDTELVKAYRENLDIHSNTASKIFGLPAEEITATMRREAKTVNFSVIYGISAFSLSKDLNIPRSEAQRYIDEYFALYQGVQEFINATIDEAKTTGYVKTLLDRIRYIPEIHSKNSNVRRFGERTAVNTRIQGTAADMIKLAMISIHRQLPTTYPDVKMIMQVHDELVFDVPEAQADDFRDFAVREMESVLDLKVPIKVEAHYGSNWDEAH</sequence>
<evidence type="ECO:0000256" key="4">
    <source>
        <dbReference type="ARBA" id="ARBA00022679"/>
    </source>
</evidence>
<gene>
    <name evidence="16" type="primary">polA</name>
    <name evidence="20" type="ORF">CSB45_00270</name>
</gene>
<feature type="domain" description="DNA-directed DNA polymerase family A palm" evidence="19">
    <location>
        <begin position="666"/>
        <end position="872"/>
    </location>
</feature>
<keyword evidence="10 16" id="KW-0269">Exonuclease</keyword>
<keyword evidence="12 16" id="KW-0238">DNA-binding</keyword>
<evidence type="ECO:0000256" key="8">
    <source>
        <dbReference type="ARBA" id="ARBA00022763"/>
    </source>
</evidence>
<evidence type="ECO:0000256" key="16">
    <source>
        <dbReference type="RuleBase" id="RU004460"/>
    </source>
</evidence>
<keyword evidence="9 16" id="KW-0378">Hydrolase</keyword>
<keyword evidence="11 16" id="KW-0239">DNA-directed DNA polymerase</keyword>
<dbReference type="Gene3D" id="3.40.50.1010">
    <property type="entry name" value="5'-nuclease"/>
    <property type="match status" value="1"/>
</dbReference>
<dbReference type="FunFam" id="3.40.50.1010:FF:000001">
    <property type="entry name" value="DNA polymerase I"/>
    <property type="match status" value="1"/>
</dbReference>
<dbReference type="FunFam" id="1.20.1060.10:FF:000001">
    <property type="entry name" value="DNA polymerase I"/>
    <property type="match status" value="1"/>
</dbReference>
<dbReference type="NCBIfam" id="NF004397">
    <property type="entry name" value="PRK05755.1"/>
    <property type="match status" value="1"/>
</dbReference>
<dbReference type="SUPFAM" id="SSF53098">
    <property type="entry name" value="Ribonuclease H-like"/>
    <property type="match status" value="1"/>
</dbReference>
<dbReference type="InterPro" id="IPR020046">
    <property type="entry name" value="5-3_exonucl_a-hlix_arch_N"/>
</dbReference>
<proteinExistence type="inferred from homology"/>
<dbReference type="InterPro" id="IPR012337">
    <property type="entry name" value="RNaseH-like_sf"/>
</dbReference>
<evidence type="ECO:0000256" key="1">
    <source>
        <dbReference type="ARBA" id="ARBA00007705"/>
    </source>
</evidence>
<dbReference type="InterPro" id="IPR002298">
    <property type="entry name" value="DNA_polymerase_A"/>
</dbReference>
<reference evidence="20 21" key="1">
    <citation type="submission" date="2017-10" db="EMBL/GenBank/DDBJ databases">
        <title>Novel microbial diversity and functional potential in the marine mammal oral microbiome.</title>
        <authorList>
            <person name="Dudek N.K."/>
            <person name="Sun C.L."/>
            <person name="Burstein D."/>
            <person name="Kantor R.S."/>
            <person name="Aliaga Goltsman D.S."/>
            <person name="Bik E.M."/>
            <person name="Thomas B.C."/>
            <person name="Banfield J.F."/>
            <person name="Relman D.A."/>
        </authorList>
    </citation>
    <scope>NUCLEOTIDE SEQUENCE [LARGE SCALE GENOMIC DNA]</scope>
    <source>
        <strain evidence="20">DOLZORAL124_49_17</strain>
    </source>
</reference>
<dbReference type="InterPro" id="IPR036279">
    <property type="entry name" value="5-3_exonuclease_C_sf"/>
</dbReference>
<dbReference type="SUPFAM" id="SSF88723">
    <property type="entry name" value="PIN domain-like"/>
    <property type="match status" value="1"/>
</dbReference>
<evidence type="ECO:0000256" key="10">
    <source>
        <dbReference type="ARBA" id="ARBA00022839"/>
    </source>
</evidence>
<dbReference type="InterPro" id="IPR036397">
    <property type="entry name" value="RNaseH_sf"/>
</dbReference>
<evidence type="ECO:0000256" key="15">
    <source>
        <dbReference type="NCBIfam" id="TIGR00593"/>
    </source>
</evidence>
<dbReference type="InterPro" id="IPR002421">
    <property type="entry name" value="5-3_exonuclease"/>
</dbReference>
<evidence type="ECO:0000256" key="7">
    <source>
        <dbReference type="ARBA" id="ARBA00022722"/>
    </source>
</evidence>
<dbReference type="AlphaFoldDB" id="A0A2G6EE95"/>
<dbReference type="FunFam" id="3.30.420.10:FF:000026">
    <property type="entry name" value="DNA polymerase I"/>
    <property type="match status" value="1"/>
</dbReference>
<dbReference type="FunFam" id="1.10.150.20:FF:000003">
    <property type="entry name" value="DNA polymerase I"/>
    <property type="match status" value="1"/>
</dbReference>
<dbReference type="InterPro" id="IPR002562">
    <property type="entry name" value="3'-5'_exonuclease_dom"/>
</dbReference>
<evidence type="ECO:0000259" key="17">
    <source>
        <dbReference type="SMART" id="SM00474"/>
    </source>
</evidence>
<dbReference type="EC" id="2.7.7.7" evidence="2 15"/>
<name>A0A2G6EE95_9BACT</name>
<organism evidence="20 21">
    <name type="scientific">candidate division KSB3 bacterium</name>
    <dbReference type="NCBI Taxonomy" id="2044937"/>
    <lineage>
        <taxon>Bacteria</taxon>
        <taxon>candidate division KSB3</taxon>
    </lineage>
</organism>
<dbReference type="CDD" id="cd08637">
    <property type="entry name" value="DNA_pol_A_pol_I_C"/>
    <property type="match status" value="1"/>
</dbReference>
<keyword evidence="13 16" id="KW-0234">DNA repair</keyword>
<evidence type="ECO:0000256" key="2">
    <source>
        <dbReference type="ARBA" id="ARBA00012417"/>
    </source>
</evidence>
<keyword evidence="5 16" id="KW-0548">Nucleotidyltransferase</keyword>
<dbReference type="SMART" id="SM00475">
    <property type="entry name" value="53EXOc"/>
    <property type="match status" value="1"/>
</dbReference>
<dbReference type="InterPro" id="IPR001098">
    <property type="entry name" value="DNA-dir_DNA_pol_A_palm_dom"/>
</dbReference>
<keyword evidence="8 16" id="KW-0227">DNA damage</keyword>
<keyword evidence="6 16" id="KW-0235">DNA replication</keyword>
<feature type="domain" description="5'-3' exonuclease" evidence="18">
    <location>
        <begin position="6"/>
        <end position="263"/>
    </location>
</feature>
<dbReference type="Pfam" id="PF00476">
    <property type="entry name" value="DNA_pol_A"/>
    <property type="match status" value="1"/>
</dbReference>
<keyword evidence="4 16" id="KW-0808">Transferase</keyword>
<dbReference type="InterPro" id="IPR018320">
    <property type="entry name" value="DNA_polymerase_1"/>
</dbReference>
<dbReference type="Pfam" id="PF01612">
    <property type="entry name" value="DNA_pol_A_exo1"/>
    <property type="match status" value="1"/>
</dbReference>
<evidence type="ECO:0000313" key="20">
    <source>
        <dbReference type="EMBL" id="PID60395.1"/>
    </source>
</evidence>
<dbReference type="Gene3D" id="1.20.1060.10">
    <property type="entry name" value="Taq DNA Polymerase, Chain T, domain 4"/>
    <property type="match status" value="1"/>
</dbReference>
<feature type="domain" description="3'-5' exonuclease" evidence="17">
    <location>
        <begin position="311"/>
        <end position="498"/>
    </location>
</feature>
<dbReference type="InterPro" id="IPR008918">
    <property type="entry name" value="HhH2"/>
</dbReference>
<dbReference type="PRINTS" id="PR00868">
    <property type="entry name" value="DNAPOLI"/>
</dbReference>
<evidence type="ECO:0000256" key="13">
    <source>
        <dbReference type="ARBA" id="ARBA00023204"/>
    </source>
</evidence>
<dbReference type="GO" id="GO:0008409">
    <property type="term" value="F:5'-3' exonuclease activity"/>
    <property type="evidence" value="ECO:0007669"/>
    <property type="project" value="UniProtKB-UniRule"/>
</dbReference>
<dbReference type="GO" id="GO:0006302">
    <property type="term" value="P:double-strand break repair"/>
    <property type="evidence" value="ECO:0007669"/>
    <property type="project" value="TreeGrafter"/>
</dbReference>
<dbReference type="Pfam" id="PF02739">
    <property type="entry name" value="5_3_exonuc_N"/>
    <property type="match status" value="1"/>
</dbReference>
<protein>
    <recommendedName>
        <fullName evidence="3 15">DNA polymerase I</fullName>
        <ecNumber evidence="2 15">2.7.7.7</ecNumber>
    </recommendedName>
</protein>
<dbReference type="Pfam" id="PF01367">
    <property type="entry name" value="5_3_exonuc"/>
    <property type="match status" value="1"/>
</dbReference>
<dbReference type="InterPro" id="IPR043502">
    <property type="entry name" value="DNA/RNA_pol_sf"/>
</dbReference>
<dbReference type="SUPFAM" id="SSF56672">
    <property type="entry name" value="DNA/RNA polymerases"/>
    <property type="match status" value="1"/>
</dbReference>
<evidence type="ECO:0000256" key="9">
    <source>
        <dbReference type="ARBA" id="ARBA00022801"/>
    </source>
</evidence>
<dbReference type="Gene3D" id="3.30.420.10">
    <property type="entry name" value="Ribonuclease H-like superfamily/Ribonuclease H"/>
    <property type="match status" value="1"/>
</dbReference>
<dbReference type="InterPro" id="IPR020045">
    <property type="entry name" value="DNA_polI_H3TH"/>
</dbReference>
<dbReference type="CDD" id="cd06139">
    <property type="entry name" value="DNA_polA_I_Ecoli_like_exo"/>
    <property type="match status" value="1"/>
</dbReference>
<evidence type="ECO:0000256" key="11">
    <source>
        <dbReference type="ARBA" id="ARBA00022932"/>
    </source>
</evidence>
<dbReference type="CDD" id="cd09898">
    <property type="entry name" value="H3TH_53EXO"/>
    <property type="match status" value="1"/>
</dbReference>
<dbReference type="SUPFAM" id="SSF47807">
    <property type="entry name" value="5' to 3' exonuclease, C-terminal subdomain"/>
    <property type="match status" value="1"/>
</dbReference>
<comment type="similarity">
    <text evidence="1 16">Belongs to the DNA polymerase type-A family.</text>
</comment>
<dbReference type="NCBIfam" id="TIGR00593">
    <property type="entry name" value="pola"/>
    <property type="match status" value="1"/>
</dbReference>
<evidence type="ECO:0000256" key="5">
    <source>
        <dbReference type="ARBA" id="ARBA00022695"/>
    </source>
</evidence>
<dbReference type="GO" id="GO:0008408">
    <property type="term" value="F:3'-5' exonuclease activity"/>
    <property type="evidence" value="ECO:0007669"/>
    <property type="project" value="UniProtKB-UniRule"/>
</dbReference>
<comment type="caution">
    <text evidence="20">The sequence shown here is derived from an EMBL/GenBank/DDBJ whole genome shotgun (WGS) entry which is preliminary data.</text>
</comment>
<evidence type="ECO:0000256" key="12">
    <source>
        <dbReference type="ARBA" id="ARBA00023125"/>
    </source>
</evidence>
<dbReference type="Gene3D" id="1.10.150.20">
    <property type="entry name" value="5' to 3' exonuclease, C-terminal subdomain"/>
    <property type="match status" value="2"/>
</dbReference>
<keyword evidence="7" id="KW-0540">Nuclease</keyword>
<evidence type="ECO:0000256" key="14">
    <source>
        <dbReference type="ARBA" id="ARBA00049244"/>
    </source>
</evidence>
<dbReference type="Proteomes" id="UP000229740">
    <property type="component" value="Unassembled WGS sequence"/>
</dbReference>
<dbReference type="FunFam" id="1.10.150.20:FF:000002">
    <property type="entry name" value="DNA polymerase I"/>
    <property type="match status" value="1"/>
</dbReference>
<dbReference type="SMART" id="SM00474">
    <property type="entry name" value="35EXOc"/>
    <property type="match status" value="1"/>
</dbReference>
<comment type="function">
    <text evidence="16">In addition to polymerase activity, this DNA polymerase exhibits 3'-5' and 5'-3' exonuclease activity.</text>
</comment>
<dbReference type="SMART" id="SM00482">
    <property type="entry name" value="POLAc"/>
    <property type="match status" value="1"/>
</dbReference>
<dbReference type="GO" id="GO:0003887">
    <property type="term" value="F:DNA-directed DNA polymerase activity"/>
    <property type="evidence" value="ECO:0007669"/>
    <property type="project" value="UniProtKB-UniRule"/>
</dbReference>
<evidence type="ECO:0000259" key="19">
    <source>
        <dbReference type="SMART" id="SM00482"/>
    </source>
</evidence>
<dbReference type="GO" id="GO:0003677">
    <property type="term" value="F:DNA binding"/>
    <property type="evidence" value="ECO:0007669"/>
    <property type="project" value="UniProtKB-UniRule"/>
</dbReference>
<comment type="catalytic activity">
    <reaction evidence="14 16">
        <text>DNA(n) + a 2'-deoxyribonucleoside 5'-triphosphate = DNA(n+1) + diphosphate</text>
        <dbReference type="Rhea" id="RHEA:22508"/>
        <dbReference type="Rhea" id="RHEA-COMP:17339"/>
        <dbReference type="Rhea" id="RHEA-COMP:17340"/>
        <dbReference type="ChEBI" id="CHEBI:33019"/>
        <dbReference type="ChEBI" id="CHEBI:61560"/>
        <dbReference type="ChEBI" id="CHEBI:173112"/>
        <dbReference type="EC" id="2.7.7.7"/>
    </reaction>
</comment>
<dbReference type="PANTHER" id="PTHR10133:SF27">
    <property type="entry name" value="DNA POLYMERASE NU"/>
    <property type="match status" value="1"/>
</dbReference>
<accession>A0A2G6EE95</accession>
<dbReference type="PANTHER" id="PTHR10133">
    <property type="entry name" value="DNA POLYMERASE I"/>
    <property type="match status" value="1"/>
</dbReference>
<dbReference type="GO" id="GO:0006261">
    <property type="term" value="P:DNA-templated DNA replication"/>
    <property type="evidence" value="ECO:0007669"/>
    <property type="project" value="UniProtKB-UniRule"/>
</dbReference>
<dbReference type="CDD" id="cd09859">
    <property type="entry name" value="PIN_53EXO"/>
    <property type="match status" value="1"/>
</dbReference>
<evidence type="ECO:0000313" key="21">
    <source>
        <dbReference type="Proteomes" id="UP000229740"/>
    </source>
</evidence>
<dbReference type="EMBL" id="PDPS01000007">
    <property type="protein sequence ID" value="PID60395.1"/>
    <property type="molecule type" value="Genomic_DNA"/>
</dbReference>